<dbReference type="SMART" id="SM00220">
    <property type="entry name" value="S_TKc"/>
    <property type="match status" value="1"/>
</dbReference>
<evidence type="ECO:0000313" key="11">
    <source>
        <dbReference type="Proteomes" id="UP000018201"/>
    </source>
</evidence>
<keyword evidence="11" id="KW-1185">Reference proteome</keyword>
<dbReference type="PROSITE" id="PS50011">
    <property type="entry name" value="PROTEIN_KINASE_DOM"/>
    <property type="match status" value="1"/>
</dbReference>
<evidence type="ECO:0000256" key="1">
    <source>
        <dbReference type="ARBA" id="ARBA00012513"/>
    </source>
</evidence>
<accession>U6GSB7</accession>
<evidence type="ECO:0000256" key="7">
    <source>
        <dbReference type="ARBA" id="ARBA00047899"/>
    </source>
</evidence>
<dbReference type="Gene3D" id="3.30.200.20">
    <property type="entry name" value="Phosphorylase Kinase, domain 1"/>
    <property type="match status" value="1"/>
</dbReference>
<name>U6GSB7_9EIME</name>
<evidence type="ECO:0000259" key="9">
    <source>
        <dbReference type="PROSITE" id="PS50011"/>
    </source>
</evidence>
<dbReference type="Pfam" id="PF00069">
    <property type="entry name" value="Pkinase"/>
    <property type="match status" value="1"/>
</dbReference>
<dbReference type="InterPro" id="IPR008271">
    <property type="entry name" value="Ser/Thr_kinase_AS"/>
</dbReference>
<reference evidence="10" key="1">
    <citation type="submission" date="2013-10" db="EMBL/GenBank/DDBJ databases">
        <title>Genomic analysis of the causative agents of coccidiosis in chickens.</title>
        <authorList>
            <person name="Reid A.J."/>
            <person name="Blake D."/>
            <person name="Billington K."/>
            <person name="Browne H."/>
            <person name="Dunn M."/>
            <person name="Hung S."/>
            <person name="Kawahara F."/>
            <person name="Miranda-Saavedra D."/>
            <person name="Mourier T."/>
            <person name="Nagra H."/>
            <person name="Otto T.D."/>
            <person name="Rawlings N."/>
            <person name="Sanchez A."/>
            <person name="Sanders M."/>
            <person name="Subramaniam C."/>
            <person name="Tay Y."/>
            <person name="Dear P."/>
            <person name="Doerig C."/>
            <person name="Gruber A."/>
            <person name="Parkinson J."/>
            <person name="Shirley M."/>
            <person name="Wan K.L."/>
            <person name="Berriman M."/>
            <person name="Tomley F."/>
            <person name="Pain A."/>
        </authorList>
    </citation>
    <scope>NUCLEOTIDE SEQUENCE [LARGE SCALE GENOMIC DNA]</scope>
    <source>
        <strain evidence="10">Houghton</strain>
    </source>
</reference>
<sequence length="561" mass="62582">MCVVKEVDLGTLTPQEKQEAWNEASILQNLEPYPNVIDYFEAHLDAEGGEKLSLVLEYADNGDLATQVLRRMALLDRQNDTHEVARSTLPGNPRKLCESPFFQEKHVMLVFVQCLFGLHHLHKNSIMHRDIKTHNILLFSNGLVKLGDFGVAKSFKRTQVRKSCVGSPLYMAPEIHSSKGYTYKADIWSLGCVLHELCCLKHPYTGNNVIQLVMKVTNAPPPTSLDVPPRTYAVDLLHLINRMLQKDPDSRPSTAEIIRMPFVYKYSELLASRYKILHHFKQILEEYKGTLRDLPPASPCLEATNMRWQDPEVKTLTEEELFPSAGGAMQTGVAEHEHTQKQGDSPEGRLASATKVHNLEYGTNTLGKLNEGAVGIVADLPWKSPATEAHNFGHAPLDDDLAVVIPDSPLKPADPHYNQNALLGDRELHFLLDALMPNAGPVSGGNDCPLRKVSSLISSASQNAHFFDEIPSVNGAATQATLKDQMHPQFIHKADQMKRRAYYPRRAYNPEAQVRSPQPQPNLLPSPIGESMVKEKLSVSGQSYAVEETQTGNILRVNKHQ</sequence>
<dbReference type="PANTHER" id="PTHR44899:SF3">
    <property type="entry name" value="SERINE_THREONINE-PROTEIN KINASE NEK1"/>
    <property type="match status" value="1"/>
</dbReference>
<evidence type="ECO:0000256" key="3">
    <source>
        <dbReference type="ARBA" id="ARBA00022679"/>
    </source>
</evidence>
<evidence type="ECO:0000256" key="2">
    <source>
        <dbReference type="ARBA" id="ARBA00022527"/>
    </source>
</evidence>
<feature type="domain" description="Protein kinase" evidence="9">
    <location>
        <begin position="1"/>
        <end position="263"/>
    </location>
</feature>
<dbReference type="Proteomes" id="UP000018201">
    <property type="component" value="Unassembled WGS sequence"/>
</dbReference>
<evidence type="ECO:0000256" key="4">
    <source>
        <dbReference type="ARBA" id="ARBA00022741"/>
    </source>
</evidence>
<dbReference type="InterPro" id="IPR051131">
    <property type="entry name" value="NEK_Ser/Thr_kinase_NIMA"/>
</dbReference>
<evidence type="ECO:0000313" key="10">
    <source>
        <dbReference type="EMBL" id="CDI83131.1"/>
    </source>
</evidence>
<evidence type="ECO:0000256" key="6">
    <source>
        <dbReference type="ARBA" id="ARBA00022840"/>
    </source>
</evidence>
<dbReference type="GO" id="GO:0005524">
    <property type="term" value="F:ATP binding"/>
    <property type="evidence" value="ECO:0007669"/>
    <property type="project" value="UniProtKB-KW"/>
</dbReference>
<dbReference type="OrthoDB" id="248923at2759"/>
<dbReference type="EC" id="2.7.11.1" evidence="1"/>
<keyword evidence="3" id="KW-0808">Transferase</keyword>
<dbReference type="Gene3D" id="1.10.510.10">
    <property type="entry name" value="Transferase(Phosphotransferase) domain 1"/>
    <property type="match status" value="1"/>
</dbReference>
<dbReference type="VEuPathDB" id="ToxoDB:EPH_0042120"/>
<evidence type="ECO:0000256" key="8">
    <source>
        <dbReference type="ARBA" id="ARBA00048679"/>
    </source>
</evidence>
<dbReference type="InterPro" id="IPR000719">
    <property type="entry name" value="Prot_kinase_dom"/>
</dbReference>
<comment type="catalytic activity">
    <reaction evidence="8">
        <text>L-seryl-[protein] + ATP = O-phospho-L-seryl-[protein] + ADP + H(+)</text>
        <dbReference type="Rhea" id="RHEA:17989"/>
        <dbReference type="Rhea" id="RHEA-COMP:9863"/>
        <dbReference type="Rhea" id="RHEA-COMP:11604"/>
        <dbReference type="ChEBI" id="CHEBI:15378"/>
        <dbReference type="ChEBI" id="CHEBI:29999"/>
        <dbReference type="ChEBI" id="CHEBI:30616"/>
        <dbReference type="ChEBI" id="CHEBI:83421"/>
        <dbReference type="ChEBI" id="CHEBI:456216"/>
        <dbReference type="EC" id="2.7.11.1"/>
    </reaction>
</comment>
<dbReference type="SUPFAM" id="SSF56112">
    <property type="entry name" value="Protein kinase-like (PK-like)"/>
    <property type="match status" value="1"/>
</dbReference>
<proteinExistence type="predicted"/>
<dbReference type="PROSITE" id="PS00108">
    <property type="entry name" value="PROTEIN_KINASE_ST"/>
    <property type="match status" value="1"/>
</dbReference>
<dbReference type="EMBL" id="HG692549">
    <property type="protein sequence ID" value="CDI83131.1"/>
    <property type="molecule type" value="Genomic_DNA"/>
</dbReference>
<evidence type="ECO:0000256" key="5">
    <source>
        <dbReference type="ARBA" id="ARBA00022777"/>
    </source>
</evidence>
<dbReference type="PANTHER" id="PTHR44899">
    <property type="entry name" value="CAMK FAMILY PROTEIN KINASE"/>
    <property type="match status" value="1"/>
</dbReference>
<keyword evidence="5 10" id="KW-0418">Kinase</keyword>
<keyword evidence="4" id="KW-0547">Nucleotide-binding</keyword>
<dbReference type="GO" id="GO:0004674">
    <property type="term" value="F:protein serine/threonine kinase activity"/>
    <property type="evidence" value="ECO:0007669"/>
    <property type="project" value="UniProtKB-KW"/>
</dbReference>
<keyword evidence="6" id="KW-0067">ATP-binding</keyword>
<dbReference type="InterPro" id="IPR011009">
    <property type="entry name" value="Kinase-like_dom_sf"/>
</dbReference>
<reference evidence="10" key="2">
    <citation type="submission" date="2013-10" db="EMBL/GenBank/DDBJ databases">
        <authorList>
            <person name="Aslett M."/>
        </authorList>
    </citation>
    <scope>NUCLEOTIDE SEQUENCE [LARGE SCALE GENOMIC DNA]</scope>
    <source>
        <strain evidence="10">Houghton</strain>
    </source>
</reference>
<dbReference type="AlphaFoldDB" id="U6GSB7"/>
<gene>
    <name evidence="10" type="ORF">EPH_0042120</name>
</gene>
<protein>
    <recommendedName>
        <fullName evidence="1">non-specific serine/threonine protein kinase</fullName>
        <ecNumber evidence="1">2.7.11.1</ecNumber>
    </recommendedName>
</protein>
<keyword evidence="2" id="KW-0723">Serine/threonine-protein kinase</keyword>
<comment type="catalytic activity">
    <reaction evidence="7">
        <text>L-threonyl-[protein] + ATP = O-phospho-L-threonyl-[protein] + ADP + H(+)</text>
        <dbReference type="Rhea" id="RHEA:46608"/>
        <dbReference type="Rhea" id="RHEA-COMP:11060"/>
        <dbReference type="Rhea" id="RHEA-COMP:11605"/>
        <dbReference type="ChEBI" id="CHEBI:15378"/>
        <dbReference type="ChEBI" id="CHEBI:30013"/>
        <dbReference type="ChEBI" id="CHEBI:30616"/>
        <dbReference type="ChEBI" id="CHEBI:61977"/>
        <dbReference type="ChEBI" id="CHEBI:456216"/>
        <dbReference type="EC" id="2.7.11.1"/>
    </reaction>
</comment>
<organism evidence="10 11">
    <name type="scientific">Eimeria praecox</name>
    <dbReference type="NCBI Taxonomy" id="51316"/>
    <lineage>
        <taxon>Eukaryota</taxon>
        <taxon>Sar</taxon>
        <taxon>Alveolata</taxon>
        <taxon>Apicomplexa</taxon>
        <taxon>Conoidasida</taxon>
        <taxon>Coccidia</taxon>
        <taxon>Eucoccidiorida</taxon>
        <taxon>Eimeriorina</taxon>
        <taxon>Eimeriidae</taxon>
        <taxon>Eimeria</taxon>
    </lineage>
</organism>